<organism evidence="1 2">
    <name type="scientific">Lancefieldella rimae</name>
    <dbReference type="NCBI Taxonomy" id="1383"/>
    <lineage>
        <taxon>Bacteria</taxon>
        <taxon>Bacillati</taxon>
        <taxon>Actinomycetota</taxon>
        <taxon>Coriobacteriia</taxon>
        <taxon>Coriobacteriales</taxon>
        <taxon>Atopobiaceae</taxon>
        <taxon>Lancefieldella</taxon>
    </lineage>
</organism>
<evidence type="ECO:0000313" key="2">
    <source>
        <dbReference type="Proteomes" id="UP000698335"/>
    </source>
</evidence>
<dbReference type="Proteomes" id="UP000698335">
    <property type="component" value="Unassembled WGS sequence"/>
</dbReference>
<dbReference type="AlphaFoldDB" id="A0A930VXP7"/>
<sequence length="38" mass="4103">PCVGVLYGKTTVKQELIDHKAAAIVDSVQELHRVLLGT</sequence>
<dbReference type="EMBL" id="JABZGW010000391">
    <property type="protein sequence ID" value="MBF4808471.1"/>
    <property type="molecule type" value="Genomic_DNA"/>
</dbReference>
<reference evidence="1" key="1">
    <citation type="submission" date="2020-04" db="EMBL/GenBank/DDBJ databases">
        <title>Deep metagenomics examines the oral microbiome during advanced dental caries in children, revealing novel taxa and co-occurrences with host molecules.</title>
        <authorList>
            <person name="Baker J.L."/>
            <person name="Morton J.T."/>
            <person name="Dinis M."/>
            <person name="Alvarez R."/>
            <person name="Tran N.C."/>
            <person name="Knight R."/>
            <person name="Edlund A."/>
        </authorList>
    </citation>
    <scope>NUCLEOTIDE SEQUENCE</scope>
    <source>
        <strain evidence="1">JCVI_38_bin.5</strain>
    </source>
</reference>
<comment type="caution">
    <text evidence="1">The sequence shown here is derived from an EMBL/GenBank/DDBJ whole genome shotgun (WGS) entry which is preliminary data.</text>
</comment>
<name>A0A930VXP7_9ACTN</name>
<dbReference type="Gene3D" id="3.40.50.1000">
    <property type="entry name" value="HAD superfamily/HAD-like"/>
    <property type="match status" value="1"/>
</dbReference>
<gene>
    <name evidence="1" type="ORF">HXK26_07250</name>
</gene>
<feature type="non-terminal residue" evidence="1">
    <location>
        <position position="1"/>
    </location>
</feature>
<accession>A0A930VXP7</accession>
<protein>
    <submittedName>
        <fullName evidence="1">Haloacid dehalogenase</fullName>
    </submittedName>
</protein>
<proteinExistence type="predicted"/>
<dbReference type="InterPro" id="IPR023214">
    <property type="entry name" value="HAD_sf"/>
</dbReference>
<evidence type="ECO:0000313" key="1">
    <source>
        <dbReference type="EMBL" id="MBF4808471.1"/>
    </source>
</evidence>